<proteinExistence type="inferred from homology"/>
<dbReference type="STRING" id="3760.A0A251N5L1"/>
<feature type="region of interest" description="Disordered" evidence="4">
    <location>
        <begin position="113"/>
        <end position="133"/>
    </location>
</feature>
<dbReference type="PANTHER" id="PTHR32258">
    <property type="entry name" value="PROTEIN NETWORKED 4A"/>
    <property type="match status" value="1"/>
</dbReference>
<evidence type="ECO:0000313" key="6">
    <source>
        <dbReference type="EMBL" id="ONH93534.1"/>
    </source>
</evidence>
<accession>A0A251N5L1</accession>
<dbReference type="SMR" id="A0A251N5L1"/>
<evidence type="ECO:0000256" key="3">
    <source>
        <dbReference type="SAM" id="Coils"/>
    </source>
</evidence>
<sequence>MATASQADSRRKYSWWWDSHISPKNSRWLQENLTDMDAKVKHMIKLIEEDADSFARRAEMYYKKRPELMKLVEEFYRAYRALAERYDHATGALRQAHRTMAEAFPNQVPFALGDESPAGSSASEADPRTPEMPPPIRALLDLEELQKDALGLSSHFHAVKRNGAFTEESDSVPSRKGLKQLNDLFGSGEGRAKKGLNFHDTEEREHRLHNNGIHDLKARSLSESDQLGKAETEISNLKNALAKLEAEKEAGLLQYQQCLERLSILESEVSRAHEDSRGLSERASKAEAEVQTSKEALTKLEAERDASLLQYQQCLDNISNLENSISCAQKDAGELNDRASKAETEAGALKHDLTRVADEKEAALAQFKQCLEMISNLEDKILHVEEDARRINERAVKAEHEVETLKQAIATLNEEKEAAALQYDQCLETISSLEHKLSCAQEEAQRLHSEIDDGVAKLKGSEEKCLLLEKSNQTLQSELESLVQKMESQGEELTEKQKELGRLWTCIQEERLRFMEAETAFQTLQHLHSQSQEELRSLVSELQNGALILKDMETRNQGLVDEVQQVKEENKSLSELNLSSSMSIKNLQDEILILRETVRKLEEEVEIRVDQRNALQQEIYCLKEELNDLNKKHQVMLEQVESVGLDPECLGSSVKELQDEKLQLKQTCEADRSEKVALLEKLEIMQKLLEKNVLLENSLSDLNVELDGVRGKVKELEESCQSLLEEKSTLLAEHAALISQLQIMTENLKKSSEKNNFLENSLCDANAELEGWRVKSKSLEESCLLLDNEKSGLMTERESLASELDTTRQRLEDLEKGYAENLEKLSVLEKERESALHKVEELHVCLGSEKQKHVSFVQLSETQMADMESQISQLQAEGMCRKKEYEEEQDKAVNAEIEIFVLQKCVEDVEEKNLSLMFERQNLLEASKMSKKLISDLEHGNLEQQTEIKSFLLQMEVLRMGLYQVLKAVDVDANLGYGEKVEQDEMLLNHILVKLQDTQNSLSVIRDENQQLVIEKSVLIEMLDQLKLDAGNLMRERNTLDGKFRTQSEKFLVLQSGAQRLQEMNEELKLKVVEGDHREEVLRTEIDNLHEKFLDLQSAYKSLLEENSKILEDKGALTKMVLDLGEEKHNLEEEKCVMFGETIYHSNLSLVFKDFISRKLLELEELSDYLDKLHLGNTDLEDKVRILEGKLEVIRMESLHLKESLIRSENELEVVKSVNDQLNGEIANTKDALSHKENELREAEQIFNALQSEKQELHTLVEDLNGKYDEANVVLEDQEKQIVRLYADNDHYAKETGCLREANQELESELQKIHEEAEKTKIKEEGLINELQKGREEIEMWLTQAATFFGELQISTIRETLFEGKIRELIEACQILEDRSNSRGMESKIMKERISTLEYENGGLQAQLAAYIPAVISLKESTTALEKHVLADATSHKLDTEESEDDFLHAESSHLDGDQVPTVSDGVSDLQDLHRRIKAIERAMVEKERHFSANQVEKKFGDGVGNTMKKREISGSGNEILTKDIILDQISECSSYGISRRDTIEADGQMLELWETTDQDASIDLMVGKGQKVDAVPTDHSQTEAVKAHKNKYSSSESLVEKELGVDKLELSKRFTEPSQEGNKRRILERLDSDVQKLTNLQITVEDLKRKVEITEKSKKGKGIEFENVKGQLEEADEAITKLFDVNQKLMKNVEDGPQFSDGASGVVSDESGSVRRRRLSEQAKRGSEKIGRLQLEVQKLQFLLLKLDGEKESRGSTRITERKTRVLLRDYIYGGNRTNQKRKKAPFCACIQPPTKGD</sequence>
<evidence type="ECO:0000313" key="7">
    <source>
        <dbReference type="Proteomes" id="UP000006882"/>
    </source>
</evidence>
<dbReference type="EMBL" id="CM007658">
    <property type="protein sequence ID" value="ONH93535.1"/>
    <property type="molecule type" value="Genomic_DNA"/>
</dbReference>
<name>A0A251N5L1_PRUPE</name>
<feature type="coiled-coil region" evidence="3">
    <location>
        <begin position="1177"/>
        <end position="1323"/>
    </location>
</feature>
<dbReference type="Proteomes" id="UP000006882">
    <property type="component" value="Chromosome G8"/>
</dbReference>
<keyword evidence="1 3" id="KW-0175">Coiled coil</keyword>
<comment type="similarity">
    <text evidence="2">Belongs to the NET family.</text>
</comment>
<dbReference type="SUPFAM" id="SSF57997">
    <property type="entry name" value="Tropomyosin"/>
    <property type="match status" value="1"/>
</dbReference>
<dbReference type="PANTHER" id="PTHR32258:SF32">
    <property type="entry name" value="PROTEIN NETWORKED 1D"/>
    <property type="match status" value="1"/>
</dbReference>
<dbReference type="OrthoDB" id="10255522at2759"/>
<dbReference type="InterPro" id="IPR051861">
    <property type="entry name" value="NET_actin-binding_domain"/>
</dbReference>
<evidence type="ECO:0000256" key="2">
    <source>
        <dbReference type="ARBA" id="ARBA00038006"/>
    </source>
</evidence>
<feature type="domain" description="NAB" evidence="5">
    <location>
        <begin position="13"/>
        <end position="93"/>
    </location>
</feature>
<dbReference type="PROSITE" id="PS51774">
    <property type="entry name" value="NAB"/>
    <property type="match status" value="1"/>
</dbReference>
<feature type="coiled-coil region" evidence="3">
    <location>
        <begin position="797"/>
        <end position="831"/>
    </location>
</feature>
<evidence type="ECO:0000259" key="5">
    <source>
        <dbReference type="PROSITE" id="PS51774"/>
    </source>
</evidence>
<gene>
    <name evidence="6" type="ORF">PRUPE_8G236300</name>
</gene>
<feature type="coiled-coil region" evidence="3">
    <location>
        <begin position="227"/>
        <end position="254"/>
    </location>
</feature>
<feature type="coiled-coil region" evidence="3">
    <location>
        <begin position="1631"/>
        <end position="1693"/>
    </location>
</feature>
<reference evidence="6 7" key="1">
    <citation type="journal article" date="2013" name="Nat. Genet.">
        <title>The high-quality draft genome of peach (Prunus persica) identifies unique patterns of genetic diversity, domestication and genome evolution.</title>
        <authorList>
            <consortium name="International Peach Genome Initiative"/>
            <person name="Verde I."/>
            <person name="Abbott A.G."/>
            <person name="Scalabrin S."/>
            <person name="Jung S."/>
            <person name="Shu S."/>
            <person name="Marroni F."/>
            <person name="Zhebentyayeva T."/>
            <person name="Dettori M.T."/>
            <person name="Grimwood J."/>
            <person name="Cattonaro F."/>
            <person name="Zuccolo A."/>
            <person name="Rossini L."/>
            <person name="Jenkins J."/>
            <person name="Vendramin E."/>
            <person name="Meisel L.A."/>
            <person name="Decroocq V."/>
            <person name="Sosinski B."/>
            <person name="Prochnik S."/>
            <person name="Mitros T."/>
            <person name="Policriti A."/>
            <person name="Cipriani G."/>
            <person name="Dondini L."/>
            <person name="Ficklin S."/>
            <person name="Goodstein D.M."/>
            <person name="Xuan P."/>
            <person name="Del Fabbro C."/>
            <person name="Aramini V."/>
            <person name="Copetti D."/>
            <person name="Gonzalez S."/>
            <person name="Horner D.S."/>
            <person name="Falchi R."/>
            <person name="Lucas S."/>
            <person name="Mica E."/>
            <person name="Maldonado J."/>
            <person name="Lazzari B."/>
            <person name="Bielenberg D."/>
            <person name="Pirona R."/>
            <person name="Miculan M."/>
            <person name="Barakat A."/>
            <person name="Testolin R."/>
            <person name="Stella A."/>
            <person name="Tartarini S."/>
            <person name="Tonutti P."/>
            <person name="Arus P."/>
            <person name="Orellana A."/>
            <person name="Wells C."/>
            <person name="Main D."/>
            <person name="Vizzotto G."/>
            <person name="Silva H."/>
            <person name="Salamini F."/>
            <person name="Schmutz J."/>
            <person name="Morgante M."/>
            <person name="Rokhsar D.S."/>
        </authorList>
    </citation>
    <scope>NUCLEOTIDE SEQUENCE [LARGE SCALE GENOMIC DNA]</scope>
    <source>
        <strain evidence="7">cv. Nemared</strain>
    </source>
</reference>
<dbReference type="InterPro" id="IPR011684">
    <property type="entry name" value="NAB"/>
</dbReference>
<protein>
    <recommendedName>
        <fullName evidence="5">NAB domain-containing protein</fullName>
    </recommendedName>
</protein>
<organism evidence="6 7">
    <name type="scientific">Prunus persica</name>
    <name type="common">Peach</name>
    <name type="synonym">Amygdalus persica</name>
    <dbReference type="NCBI Taxonomy" id="3760"/>
    <lineage>
        <taxon>Eukaryota</taxon>
        <taxon>Viridiplantae</taxon>
        <taxon>Streptophyta</taxon>
        <taxon>Embryophyta</taxon>
        <taxon>Tracheophyta</taxon>
        <taxon>Spermatophyta</taxon>
        <taxon>Magnoliopsida</taxon>
        <taxon>eudicotyledons</taxon>
        <taxon>Gunneridae</taxon>
        <taxon>Pentapetalae</taxon>
        <taxon>rosids</taxon>
        <taxon>fabids</taxon>
        <taxon>Rosales</taxon>
        <taxon>Rosaceae</taxon>
        <taxon>Amygdaloideae</taxon>
        <taxon>Amygdaleae</taxon>
        <taxon>Prunus</taxon>
    </lineage>
</organism>
<dbReference type="Gramene" id="ONH93535">
    <property type="protein sequence ID" value="ONH93535"/>
    <property type="gene ID" value="PRUPE_8G236300"/>
</dbReference>
<dbReference type="eggNOG" id="ENOG502QQ6M">
    <property type="taxonomic scope" value="Eukaryota"/>
</dbReference>
<feature type="region of interest" description="Disordered" evidence="4">
    <location>
        <begin position="1697"/>
        <end position="1716"/>
    </location>
</feature>
<feature type="region of interest" description="Disordered" evidence="4">
    <location>
        <begin position="270"/>
        <end position="291"/>
    </location>
</feature>
<keyword evidence="7" id="KW-1185">Reference proteome</keyword>
<reference evidence="6" key="2">
    <citation type="submission" date="2016-12" db="EMBL/GenBank/DDBJ databases">
        <title>WGS assembly of Prunus persica.</title>
        <authorList>
            <person name="Verde I."/>
            <person name="Jenkins J."/>
            <person name="Dondini L."/>
            <person name="Micali S."/>
            <person name="Pagliarani G."/>
            <person name="Vendramin E."/>
            <person name="Paris R."/>
            <person name="Aramini V."/>
            <person name="Gazza L."/>
            <person name="Rossini L."/>
            <person name="Bassi D."/>
            <person name="Troggio M."/>
            <person name="Shu S."/>
            <person name="Grimwood J.H."/>
            <person name="Tartarini S."/>
            <person name="Dettori M.T."/>
            <person name="Schmutz J."/>
        </authorList>
    </citation>
    <scope>NUCLEOTIDE SEQUENCE</scope>
</reference>
<evidence type="ECO:0000256" key="4">
    <source>
        <dbReference type="SAM" id="MobiDB-lite"/>
    </source>
</evidence>
<evidence type="ECO:0000256" key="1">
    <source>
        <dbReference type="ARBA" id="ARBA00023054"/>
    </source>
</evidence>
<dbReference type="Gramene" id="ONH93534">
    <property type="protein sequence ID" value="ONH93534"/>
    <property type="gene ID" value="PRUPE_8G236300"/>
</dbReference>
<dbReference type="GO" id="GO:0051015">
    <property type="term" value="F:actin filament binding"/>
    <property type="evidence" value="ECO:0000318"/>
    <property type="project" value="GO_Central"/>
</dbReference>
<dbReference type="Pfam" id="PF07765">
    <property type="entry name" value="KIP1"/>
    <property type="match status" value="1"/>
</dbReference>
<dbReference type="EMBL" id="CM007658">
    <property type="protein sequence ID" value="ONH93534.1"/>
    <property type="molecule type" value="Genomic_DNA"/>
</dbReference>
<dbReference type="GO" id="GO:0005886">
    <property type="term" value="C:plasma membrane"/>
    <property type="evidence" value="ECO:0000318"/>
    <property type="project" value="GO_Central"/>
</dbReference>
<dbReference type="Gene3D" id="1.10.287.1490">
    <property type="match status" value="1"/>
</dbReference>
<feature type="compositionally biased region" description="Basic and acidic residues" evidence="4">
    <location>
        <begin position="270"/>
        <end position="288"/>
    </location>
</feature>
<feature type="coiled-coil region" evidence="3">
    <location>
        <begin position="549"/>
        <end position="761"/>
    </location>
</feature>